<keyword evidence="1" id="KW-0106">Calcium</keyword>
<organism evidence="5 6">
    <name type="scientific">Cymbomonas tetramitiformis</name>
    <dbReference type="NCBI Taxonomy" id="36881"/>
    <lineage>
        <taxon>Eukaryota</taxon>
        <taxon>Viridiplantae</taxon>
        <taxon>Chlorophyta</taxon>
        <taxon>Pyramimonadophyceae</taxon>
        <taxon>Pyramimonadales</taxon>
        <taxon>Pyramimonadaceae</taxon>
        <taxon>Cymbomonas</taxon>
    </lineage>
</organism>
<dbReference type="InterPro" id="IPR018247">
    <property type="entry name" value="EF_Hand_1_Ca_BS"/>
</dbReference>
<dbReference type="Gene3D" id="1.25.10.10">
    <property type="entry name" value="Leucine-rich Repeat Variant"/>
    <property type="match status" value="1"/>
</dbReference>
<feature type="region of interest" description="Disordered" evidence="3">
    <location>
        <begin position="101"/>
        <end position="158"/>
    </location>
</feature>
<dbReference type="Gene3D" id="1.10.238.10">
    <property type="entry name" value="EF-hand"/>
    <property type="match status" value="1"/>
</dbReference>
<feature type="compositionally biased region" description="Polar residues" evidence="3">
    <location>
        <begin position="2431"/>
        <end position="2445"/>
    </location>
</feature>
<feature type="repeat" description="ARM" evidence="2">
    <location>
        <begin position="1925"/>
        <end position="1964"/>
    </location>
</feature>
<dbReference type="InterPro" id="IPR000225">
    <property type="entry name" value="Armadillo"/>
</dbReference>
<sequence length="3375" mass="371902">MATVGIILSVGKKSADEILDAELGEHSVALSVKLLAPFQQFEQDALTALRLFRVQAAFYLPDGTEIKAPNQLSNGDHVRAVVLNPYKQVPKINLEDIAAKKQHMAGQADGEGEANSSSAQGASRRPQGEAQQSLSHLQPSAIPPSSGSPKPGPLGLPAKVSLSAKAKTQLAAGGVSGALPKPGAQTGALDITAVPPPVTKTVATAEPLGGGAQPPPAEVMDAMPAKKAGVVSGKHAKLETNLWIKALESKLDDMKKKNLKRRLKAAPKDPGSAPTGEASSSTVGTQTSDGGSPAPSLMKAPISAPSKSQDDGGGVPPLASKPKKKKVAGGKGLMKRNKTMLIRKANEAAKPQNAETLRIQQDAAKEEARQKAQKDEIALGKQEDGEGAQFAEVLCPQIGRRVAWVWLAKKRSLLQFKYIAAKIMGIKILSKDNLKPLRAWQDRPLATTLKMIQEVTNKRCDILGCTLYQGFMNEPQGSHDNNKMITRWDATRGLTTFHDSIPLTSAMMKEVVDFADRENVGSFSFSSFWFHMNLEIAATQGLDNEQDDDNLDDAEKVLGLEMTRLNELFDRRNNGRIDQTLAAIPVGVDRKTIGELGFREFCFDYQLEWESLLEEAPWRAHKLQERITDYTLNLLKLDTQHGRLLGSCFLWELLVADPEKLPLSDELLVLLLKAAPPQLPMKELYTKENMHRIQHGIYGYKVFLMPEKDGAAWLDELYYATCAVYSLARRKDGLAVLQRLDFCSAIVGWLQVFLNSTVDVLSAGAAEDATEGDADGVAAVPESKRMSKRIRPRPPILQQLQTGVADEHLAGRLLGALAATSEGVTCLEIKLRLMATLLELLSQDDKALRRMDEPVTGREPLAAAMVSVGVASALRGTAMGLYAPESGWAVLGETMEDVAFWVTSEAQVAEESGAEDAVAEQELTVSMKTMEGSLHWERAVSSRPPRAQQRRQSRTTQPKGDEGLAREACEDSTSDEEVERRERKPGAEEEAMISTLCDAVGARFINVLERLVNLRQGDFNPEADRRSAADVFEVIVNATQPDEGPFSPTPATPSGFSPTTPTVGRFGKKGEALRPHHLMDRCGGIRCVLTLLQSPSIVWQRHGALLLAMCYALEKGGHVRLVKSPMLTDMLIEVCRVMAGSCSWKIAPRVAAAMCACVAAMLEQGANQSAVGAILDIPQKWRFASSSAMRGAAICFVALAKDPHSAAMCMDPVNLPVLHSSLTALGQNEEAVVRAGCLNTLTLLALQEKQQRHELKSQGPEMDGKFRTSLMTEELWRSCFPCCLMSPGLQLSGSRYRGSSRAMGFGDVKGKKQLYGDEDEDEDQGKEEEVVDVKPLEVYHFRALKDRLADGTLQLENVYRELDLNNNGLLEWDELGEFVRSLVPEYDMGVPPVRFFQVMMDTDKNHTVDLAEVRSAFRGGLLERAYQHAVKGSWQIMADDILQRACIIMEEEQITARQLFDKFDVEEKGELNTTQLQDLFWHLLPALNPKEMNDVISDFVVKGGAMVFDSLQQHLAGASSPRLLDLNIHAPPLSEAAAATLMVMASTATPQVSNHPELIEMLVLLCEETTASRTLLYTAATLWSITSTCQCSGSRMPDLNTAAMRVIAHASLRSWSLLQTYDVLLSWQQPSNLGVMQAQKTLTYFLGLLSLCACDNQTRWAMMGELGPQGPGIPNVLRRQGENDPESRTPFEAVQLLLDVAFTDASEGRPLKHEFFARELAMQAVYTMCVLDINCRHSIAALGIRSALEAFFLKEGPKLEVRGHAAMLYYSILEDDLKEAGWEVDKKVDRNHWGGVQLSRQQRQYRFDVVDGARTLHYRNESHQQFALHEELKQVLLSKDFGLKSAPSRGTAEALSTPDTDFPQCVGDYLDHLSVIEFSRQALVEAACRSLVFLLRHSALHLQAAGADGSALMSISSKADLGRLGMVEALAQLLKSSASSMAVQAKAARALLNLSCDSENQALIAKHCLHTLLSLNEAATLFMRHRGSAEDALANPDAMKVVLHEVHEVLRFTSATLRNLLRHPANRTRMFRMELSIRARQRPLCARTPHAREKMQDYLAEGQATSKSRSSRVPRGEHHRHPANPRPTISPELQRALRFAKAEATATNGNPFLLNPDGIPAPDADGKQCCRDPAFEGVPPEDVLPPEALEELAMGAGTLEGDKANEDLEQKDFYRELITELVTVGYSDQDSEDGGVEGDSWAPPEASAVHASGQLKWDGEGASPSSLPDVFERKVRVREVQKPVTRDGKPILARSLTTSMPGQREFAFADQRLLSNSSPEKTRARSTTHSGKALQRNVTRSRRDTRLLVMEHLAAPYQPADIEGPKAVHRSPTARPPSRQRAGLRPTKMHLDVSTSKAAQAKSMPQPALPAWREALLSKPAQHQDEIEAVEGPRTKKTLRSSMRLAKRLPPTPAPMSIFEMQPSPPGRPSQLAQDLYTQGPSPASQRRAASHSPGGAARPQSSPGWREKRALAMASGSTASVNNLKLQPFSDESAKAQDARGRVMTEARMERMLCKPVSSLWSSITFDTAGLNLAPGTNGCWQQQVVFRPRSVGPGNLPENEGCRNAPKDITGAVMVLRPGWTRQQGLRKAVFFRNLHTGAIGECSCAEEKTCPVHAKPSQWQWRQNQTNLSPHLRHQEVGGTWHRSTVSKGETAPHMETCAARKGEEDTGGVANNARDWANTLRLWDGTGYKLAPSASDAPGSPRPGSAPVCHGAEGAGHQNGGSRGPEGYMLVLAPGRKRNQVKLFPGRVMRWQKQGAHWVDQAGELMVAESTGVDHVEIFEHVEGSQMCEGLFKHYHLPDGRIVHCYHRPRTLVDEVDVMLDVPQRPMALQDLGEACLPSVLSIHMMVEKPSNLWAATTPPPIPTPEVLCPPRHTLPAIREHQCADGAAAHCGQHAVFRDLHCILRLDYTEPPPPPPPRSPSPDIFTINLKETVFANRVVECESRAFLDSHSVYEDIIKKEWVNAMKSYPLRRLVGINSPYVLKILRKFALPIHACLVYYACSRTLPVTDPDLELNDWIQWMMDAEVCNARKERGQDSAGKDGEDQKKACPRIECELVFLNTCQSQLAAAEDSQLMEQQMAQQAAPHSVLTTPRHPESATPRSGSSRGRNRKVLGRAGMLEALVRMAAIKYADLLREGFPLQVAVERLCIEHIQPNRPEAALLMHNDFRHKRLYTEAVDLKFKRSASLLEGIFCKYKSRTDVAMSVYGWLNFLRESGLLNTKVTGMSQRDAVLCYQHSRMAWSYRDSPCSSGLTYIDFLEAIGRISDVISPPSPDELGQWRDEHRQQLRGTQEAVHTIYSKDYYNYSNAVMRSRQEDIIRVKRRPSGGLTTVKTRMVSEKLEYIVQLVEETLKHRYKANTRDQLLTQLAIAI</sequence>
<evidence type="ECO:0000256" key="1">
    <source>
        <dbReference type="ARBA" id="ARBA00022837"/>
    </source>
</evidence>
<feature type="compositionally biased region" description="Basic and acidic residues" evidence="3">
    <location>
        <begin position="2382"/>
        <end position="2394"/>
    </location>
</feature>
<dbReference type="PROSITE" id="PS00018">
    <property type="entry name" value="EF_HAND_1"/>
    <property type="match status" value="2"/>
</dbReference>
<evidence type="ECO:0000256" key="2">
    <source>
        <dbReference type="PROSITE-ProRule" id="PRU00259"/>
    </source>
</evidence>
<dbReference type="SUPFAM" id="SSF47473">
    <property type="entry name" value="EF-hand"/>
    <property type="match status" value="1"/>
</dbReference>
<dbReference type="Proteomes" id="UP001190700">
    <property type="component" value="Unassembled WGS sequence"/>
</dbReference>
<feature type="region of interest" description="Disordered" evidence="3">
    <location>
        <begin position="2274"/>
        <end position="2300"/>
    </location>
</feature>
<feature type="compositionally biased region" description="Basic residues" evidence="3">
    <location>
        <begin position="2069"/>
        <end position="2083"/>
    </location>
</feature>
<dbReference type="GO" id="GO:0005509">
    <property type="term" value="F:calcium ion binding"/>
    <property type="evidence" value="ECO:0007669"/>
    <property type="project" value="InterPro"/>
</dbReference>
<evidence type="ECO:0000259" key="4">
    <source>
        <dbReference type="PROSITE" id="PS50222"/>
    </source>
</evidence>
<feature type="region of interest" description="Disordered" evidence="3">
    <location>
        <begin position="262"/>
        <end position="337"/>
    </location>
</feature>
<reference evidence="5 6" key="1">
    <citation type="journal article" date="2015" name="Genome Biol. Evol.">
        <title>Comparative Genomics of a Bacterivorous Green Alga Reveals Evolutionary Causalities and Consequences of Phago-Mixotrophic Mode of Nutrition.</title>
        <authorList>
            <person name="Burns J.A."/>
            <person name="Paasch A."/>
            <person name="Narechania A."/>
            <person name="Kim E."/>
        </authorList>
    </citation>
    <scope>NUCLEOTIDE SEQUENCE [LARGE SCALE GENOMIC DNA]</scope>
    <source>
        <strain evidence="5 6">PLY_AMNH</strain>
    </source>
</reference>
<comment type="caution">
    <text evidence="5">The sequence shown here is derived from an EMBL/GenBank/DDBJ whole genome shotgun (WGS) entry which is preliminary data.</text>
</comment>
<protein>
    <recommendedName>
        <fullName evidence="4">EF-hand domain-containing protein</fullName>
    </recommendedName>
</protein>
<evidence type="ECO:0000313" key="5">
    <source>
        <dbReference type="EMBL" id="KAK3271946.1"/>
    </source>
</evidence>
<feature type="region of interest" description="Disordered" evidence="3">
    <location>
        <begin position="2322"/>
        <end position="2347"/>
    </location>
</feature>
<dbReference type="InterPro" id="IPR002048">
    <property type="entry name" value="EF_hand_dom"/>
</dbReference>
<feature type="region of interest" description="Disordered" evidence="3">
    <location>
        <begin position="2696"/>
        <end position="2727"/>
    </location>
</feature>
<feature type="compositionally biased region" description="Polar residues" evidence="3">
    <location>
        <begin position="129"/>
        <end position="138"/>
    </location>
</feature>
<feature type="region of interest" description="Disordered" evidence="3">
    <location>
        <begin position="937"/>
        <end position="989"/>
    </location>
</feature>
<feature type="region of interest" description="Disordered" evidence="3">
    <location>
        <begin position="2060"/>
        <end position="2089"/>
    </location>
</feature>
<feature type="compositionally biased region" description="Basic and acidic residues" evidence="3">
    <location>
        <begin position="959"/>
        <end position="969"/>
    </location>
</feature>
<feature type="compositionally biased region" description="Gly residues" evidence="3">
    <location>
        <begin position="2717"/>
        <end position="2727"/>
    </location>
</feature>
<proteinExistence type="predicted"/>
<accession>A0AAE0G5H6</accession>
<gene>
    <name evidence="5" type="ORF">CYMTET_19733</name>
</gene>
<feature type="compositionally biased region" description="Basic residues" evidence="3">
    <location>
        <begin position="321"/>
        <end position="337"/>
    </location>
</feature>
<dbReference type="EMBL" id="LGRX02009255">
    <property type="protein sequence ID" value="KAK3271946.1"/>
    <property type="molecule type" value="Genomic_DNA"/>
</dbReference>
<dbReference type="SUPFAM" id="SSF48371">
    <property type="entry name" value="ARM repeat"/>
    <property type="match status" value="2"/>
</dbReference>
<evidence type="ECO:0000256" key="3">
    <source>
        <dbReference type="SAM" id="MobiDB-lite"/>
    </source>
</evidence>
<feature type="compositionally biased region" description="Polar residues" evidence="3">
    <location>
        <begin position="277"/>
        <end position="290"/>
    </location>
</feature>
<dbReference type="InterPro" id="IPR016024">
    <property type="entry name" value="ARM-type_fold"/>
</dbReference>
<feature type="domain" description="EF-hand" evidence="4">
    <location>
        <begin position="1350"/>
        <end position="1385"/>
    </location>
</feature>
<feature type="compositionally biased region" description="Polar residues" evidence="3">
    <location>
        <begin position="2274"/>
        <end position="2290"/>
    </location>
</feature>
<dbReference type="InterPro" id="IPR011992">
    <property type="entry name" value="EF-hand-dom_pair"/>
</dbReference>
<feature type="compositionally biased region" description="Basic and acidic residues" evidence="3">
    <location>
        <begin position="978"/>
        <end position="987"/>
    </location>
</feature>
<dbReference type="InterPro" id="IPR011989">
    <property type="entry name" value="ARM-like"/>
</dbReference>
<name>A0AAE0G5H6_9CHLO</name>
<dbReference type="PROSITE" id="PS50176">
    <property type="entry name" value="ARM_REPEAT"/>
    <property type="match status" value="1"/>
</dbReference>
<evidence type="ECO:0000313" key="6">
    <source>
        <dbReference type="Proteomes" id="UP001190700"/>
    </source>
</evidence>
<feature type="compositionally biased region" description="Low complexity" evidence="3">
    <location>
        <begin position="139"/>
        <end position="158"/>
    </location>
</feature>
<feature type="region of interest" description="Disordered" evidence="3">
    <location>
        <begin position="3077"/>
        <end position="3114"/>
    </location>
</feature>
<dbReference type="PROSITE" id="PS50222">
    <property type="entry name" value="EF_HAND_2"/>
    <property type="match status" value="1"/>
</dbReference>
<feature type="region of interest" description="Disordered" evidence="3">
    <location>
        <begin position="2380"/>
        <end position="2477"/>
    </location>
</feature>
<keyword evidence="6" id="KW-1185">Reference proteome</keyword>
<feature type="region of interest" description="Disordered" evidence="3">
    <location>
        <begin position="1040"/>
        <end position="1060"/>
    </location>
</feature>